<dbReference type="Proteomes" id="UP000028999">
    <property type="component" value="Unassembled WGS sequence"/>
</dbReference>
<evidence type="ECO:0000313" key="3">
    <source>
        <dbReference type="Proteomes" id="UP000028999"/>
    </source>
</evidence>
<proteinExistence type="predicted"/>
<evidence type="ECO:0000313" key="1">
    <source>
        <dbReference type="EMBL" id="CAF1911688.1"/>
    </source>
</evidence>
<dbReference type="PaxDb" id="3708-A0A078G600"/>
<reference evidence="2 3" key="1">
    <citation type="journal article" date="2014" name="Science">
        <title>Plant genetics. Early allopolyploid evolution in the post-Neolithic Brassica napus oilseed genome.</title>
        <authorList>
            <person name="Chalhoub B."/>
            <person name="Denoeud F."/>
            <person name="Liu S."/>
            <person name="Parkin I.A."/>
            <person name="Tang H."/>
            <person name="Wang X."/>
            <person name="Chiquet J."/>
            <person name="Belcram H."/>
            <person name="Tong C."/>
            <person name="Samans B."/>
            <person name="Correa M."/>
            <person name="Da Silva C."/>
            <person name="Just J."/>
            <person name="Falentin C."/>
            <person name="Koh C.S."/>
            <person name="Le Clainche I."/>
            <person name="Bernard M."/>
            <person name="Bento P."/>
            <person name="Noel B."/>
            <person name="Labadie K."/>
            <person name="Alberti A."/>
            <person name="Charles M."/>
            <person name="Arnaud D."/>
            <person name="Guo H."/>
            <person name="Daviaud C."/>
            <person name="Alamery S."/>
            <person name="Jabbari K."/>
            <person name="Zhao M."/>
            <person name="Edger P.P."/>
            <person name="Chelaifa H."/>
            <person name="Tack D."/>
            <person name="Lassalle G."/>
            <person name="Mestiri I."/>
            <person name="Schnel N."/>
            <person name="Le Paslier M.C."/>
            <person name="Fan G."/>
            <person name="Renault V."/>
            <person name="Bayer P.E."/>
            <person name="Golicz A.A."/>
            <person name="Manoli S."/>
            <person name="Lee T.H."/>
            <person name="Thi V.H."/>
            <person name="Chalabi S."/>
            <person name="Hu Q."/>
            <person name="Fan C."/>
            <person name="Tollenaere R."/>
            <person name="Lu Y."/>
            <person name="Battail C."/>
            <person name="Shen J."/>
            <person name="Sidebottom C.H."/>
            <person name="Wang X."/>
            <person name="Canaguier A."/>
            <person name="Chauveau A."/>
            <person name="Berard A."/>
            <person name="Deniot G."/>
            <person name="Guan M."/>
            <person name="Liu Z."/>
            <person name="Sun F."/>
            <person name="Lim Y.P."/>
            <person name="Lyons E."/>
            <person name="Town C.D."/>
            <person name="Bancroft I."/>
            <person name="Wang X."/>
            <person name="Meng J."/>
            <person name="Ma J."/>
            <person name="Pires J.C."/>
            <person name="King G.J."/>
            <person name="Brunel D."/>
            <person name="Delourme R."/>
            <person name="Renard M."/>
            <person name="Aury J.M."/>
            <person name="Adams K.L."/>
            <person name="Batley J."/>
            <person name="Snowdon R.J."/>
            <person name="Tost J."/>
            <person name="Edwards D."/>
            <person name="Zhou Y."/>
            <person name="Hua W."/>
            <person name="Sharpe A.G."/>
            <person name="Paterson A.H."/>
            <person name="Guan C."/>
            <person name="Wincker P."/>
        </authorList>
    </citation>
    <scope>NUCLEOTIDE SEQUENCE [LARGE SCALE GENOMIC DNA]</scope>
    <source>
        <strain evidence="3">cv. Darmor-bzh</strain>
    </source>
</reference>
<accession>A0A078G600</accession>
<dbReference type="Gramene" id="CDY20382">
    <property type="protein sequence ID" value="CDY20382"/>
    <property type="gene ID" value="GSBRNA2T00012405001"/>
</dbReference>
<dbReference type="EMBL" id="LK032107">
    <property type="protein sequence ID" value="CDY20382.1"/>
    <property type="molecule type" value="Genomic_DNA"/>
</dbReference>
<keyword evidence="3" id="KW-1185">Reference proteome</keyword>
<evidence type="ECO:0000313" key="2">
    <source>
        <dbReference type="EMBL" id="CDY20382.1"/>
    </source>
</evidence>
<reference evidence="1" key="3">
    <citation type="submission" date="2021-01" db="EMBL/GenBank/DDBJ databases">
        <authorList>
            <consortium name="Genoscope - CEA"/>
            <person name="William W."/>
        </authorList>
    </citation>
    <scope>NUCLEOTIDE SEQUENCE</scope>
</reference>
<organism evidence="2 3">
    <name type="scientific">Brassica napus</name>
    <name type="common">Rape</name>
    <dbReference type="NCBI Taxonomy" id="3708"/>
    <lineage>
        <taxon>Eukaryota</taxon>
        <taxon>Viridiplantae</taxon>
        <taxon>Streptophyta</taxon>
        <taxon>Embryophyta</taxon>
        <taxon>Tracheophyta</taxon>
        <taxon>Spermatophyta</taxon>
        <taxon>Magnoliopsida</taxon>
        <taxon>eudicotyledons</taxon>
        <taxon>Gunneridae</taxon>
        <taxon>Pentapetalae</taxon>
        <taxon>rosids</taxon>
        <taxon>malvids</taxon>
        <taxon>Brassicales</taxon>
        <taxon>Brassicaceae</taxon>
        <taxon>Brassiceae</taxon>
        <taxon>Brassica</taxon>
    </lineage>
</organism>
<dbReference type="Proteomes" id="UP001295469">
    <property type="component" value="Chromosome C02"/>
</dbReference>
<reference evidence="2" key="2">
    <citation type="submission" date="2014-06" db="EMBL/GenBank/DDBJ databases">
        <authorList>
            <person name="Genoscope - CEA"/>
        </authorList>
    </citation>
    <scope>NUCLEOTIDE SEQUENCE</scope>
</reference>
<gene>
    <name evidence="2" type="primary">BnaC02g24340D</name>
    <name evidence="1" type="ORF">DARMORV10_C02P32700.1</name>
    <name evidence="2" type="ORF">GSBRNA2T00012405001</name>
</gene>
<name>A0A078G600_BRANA</name>
<dbReference type="AlphaFoldDB" id="A0A078G600"/>
<protein>
    <submittedName>
        <fullName evidence="1">(rape) hypothetical protein</fullName>
    </submittedName>
    <submittedName>
        <fullName evidence="2">BnaC02g24340D protein</fullName>
    </submittedName>
</protein>
<sequence>MEVSLSNTLLADPVNPNEDYLHSLAIISILENMCMSPTVICINDPMESPILESAQKLSSVTTPIANTISTVQRDGSRIAEPDFGSNKLLYCSVRRKKKIHQIWKKIRIRWIS</sequence>
<dbReference type="EMBL" id="HG994366">
    <property type="protein sequence ID" value="CAF1911688.1"/>
    <property type="molecule type" value="Genomic_DNA"/>
</dbReference>